<accession>A0A484LFM1</accession>
<dbReference type="GO" id="GO:0005730">
    <property type="term" value="C:nucleolus"/>
    <property type="evidence" value="ECO:0007669"/>
    <property type="project" value="UniProtKB-SubCell"/>
</dbReference>
<protein>
    <recommendedName>
        <fullName evidence="9">MYB transcription factor</fullName>
    </recommendedName>
</protein>
<dbReference type="AlphaFoldDB" id="A0A484LFM1"/>
<keyword evidence="11" id="KW-0812">Transmembrane</keyword>
<feature type="transmembrane region" description="Helical" evidence="11">
    <location>
        <begin position="175"/>
        <end position="195"/>
    </location>
</feature>
<evidence type="ECO:0000256" key="10">
    <source>
        <dbReference type="SAM" id="Coils"/>
    </source>
</evidence>
<dbReference type="InterPro" id="IPR001005">
    <property type="entry name" value="SANT/Myb"/>
</dbReference>
<evidence type="ECO:0000313" key="15">
    <source>
        <dbReference type="EMBL" id="VFQ75345.1"/>
    </source>
</evidence>
<keyword evidence="8" id="KW-0539">Nucleus</keyword>
<keyword evidence="6" id="KW-0238">DNA-binding</keyword>
<evidence type="ECO:0000256" key="2">
    <source>
        <dbReference type="ARBA" id="ARBA00004604"/>
    </source>
</evidence>
<dbReference type="InterPro" id="IPR009057">
    <property type="entry name" value="Homeodomain-like_sf"/>
</dbReference>
<dbReference type="GO" id="GO:0006334">
    <property type="term" value="P:nucleosome assembly"/>
    <property type="evidence" value="ECO:0007669"/>
    <property type="project" value="InterPro"/>
</dbReference>
<dbReference type="GO" id="GO:0003691">
    <property type="term" value="F:double-stranded telomeric DNA binding"/>
    <property type="evidence" value="ECO:0007669"/>
    <property type="project" value="InterPro"/>
</dbReference>
<dbReference type="SUPFAM" id="SSF46785">
    <property type="entry name" value="Winged helix' DNA-binding domain"/>
    <property type="match status" value="1"/>
</dbReference>
<dbReference type="SMART" id="SM00717">
    <property type="entry name" value="SANT"/>
    <property type="match status" value="1"/>
</dbReference>
<evidence type="ECO:0000259" key="12">
    <source>
        <dbReference type="PROSITE" id="PS50090"/>
    </source>
</evidence>
<dbReference type="FunFam" id="1.10.10.60:FF:000168">
    <property type="entry name" value="Telomere repeat-binding factor 1"/>
    <property type="match status" value="1"/>
</dbReference>
<dbReference type="PROSITE" id="PS51504">
    <property type="entry name" value="H15"/>
    <property type="match status" value="1"/>
</dbReference>
<gene>
    <name evidence="15" type="ORF">CCAM_LOCUS17121</name>
</gene>
<dbReference type="OrthoDB" id="608866at2759"/>
<reference evidence="15 16" key="1">
    <citation type="submission" date="2018-04" db="EMBL/GenBank/DDBJ databases">
        <authorList>
            <person name="Vogel A."/>
        </authorList>
    </citation>
    <scope>NUCLEOTIDE SEQUENCE [LARGE SCALE GENOMIC DNA]</scope>
</reference>
<dbReference type="EMBL" id="OOIL02001451">
    <property type="protein sequence ID" value="VFQ75345.1"/>
    <property type="molecule type" value="Genomic_DNA"/>
</dbReference>
<proteinExistence type="predicted"/>
<feature type="domain" description="HTH myb-type" evidence="13">
    <location>
        <begin position="1"/>
        <end position="56"/>
    </location>
</feature>
<evidence type="ECO:0000256" key="1">
    <source>
        <dbReference type="ARBA" id="ARBA00004286"/>
    </source>
</evidence>
<sequence length="361" mass="39790">MGAPKLKWTSGEEAALKAGVAKYGMGKWSTILKDPDFAPILRSRSNVDLKDKWRNLHVMANGWGSRQRGKIVCKSTQSKHDDEESMALTTIAENDMDILDEKPLATVSGTCIDDSSKKPITSLDEVIMEAIAKLKEPRGSSRNVICTYIEVVSSCKLVNWQCLLNTITFAIFPAYLFYLHGLILLHALLVLLYGANDTMFYLNRNVICTYIEENYKASPNLERQLAANLKDLTERRRLIKVKHFYRIAPSGMSTDVKGEPSPPMVMGEKQVTLPSPKPESSNGIRILTKAQIDAELEKMRSMNAQEAAIAAAQAVAEAEAAIAEAERAALEAEEAEAEAEAAHCFAEAASKALNFQTTIHV</sequence>
<keyword evidence="16" id="KW-1185">Reference proteome</keyword>
<keyword evidence="3" id="KW-0158">Chromosome</keyword>
<evidence type="ECO:0000259" key="13">
    <source>
        <dbReference type="PROSITE" id="PS51294"/>
    </source>
</evidence>
<dbReference type="SUPFAM" id="SSF46689">
    <property type="entry name" value="Homeodomain-like"/>
    <property type="match status" value="1"/>
</dbReference>
<dbReference type="InterPro" id="IPR036390">
    <property type="entry name" value="WH_DNA-bd_sf"/>
</dbReference>
<dbReference type="InterPro" id="IPR017930">
    <property type="entry name" value="Myb_dom"/>
</dbReference>
<evidence type="ECO:0000256" key="4">
    <source>
        <dbReference type="ARBA" id="ARBA00023015"/>
    </source>
</evidence>
<keyword evidence="11" id="KW-0472">Membrane</keyword>
<feature type="domain" description="Myb-like" evidence="12">
    <location>
        <begin position="5"/>
        <end position="57"/>
    </location>
</feature>
<dbReference type="PROSITE" id="PS50090">
    <property type="entry name" value="MYB_LIKE"/>
    <property type="match status" value="1"/>
</dbReference>
<dbReference type="CDD" id="cd11660">
    <property type="entry name" value="SANT_TRF"/>
    <property type="match status" value="1"/>
</dbReference>
<evidence type="ECO:0000259" key="14">
    <source>
        <dbReference type="PROSITE" id="PS51504"/>
    </source>
</evidence>
<dbReference type="PANTHER" id="PTHR46267">
    <property type="entry name" value="SINGLE MYB HISTONE 4"/>
    <property type="match status" value="1"/>
</dbReference>
<dbReference type="Gene3D" id="1.10.246.220">
    <property type="match status" value="1"/>
</dbReference>
<comment type="subcellular location">
    <subcellularLocation>
        <location evidence="1">Chromosome</location>
    </subcellularLocation>
    <subcellularLocation>
        <location evidence="2">Nucleus</location>
        <location evidence="2">Nucleolus</location>
    </subcellularLocation>
</comment>
<evidence type="ECO:0000256" key="9">
    <source>
        <dbReference type="ARBA" id="ARBA00032813"/>
    </source>
</evidence>
<dbReference type="InterPro" id="IPR044597">
    <property type="entry name" value="SMH1-6"/>
</dbReference>
<dbReference type="PROSITE" id="PS51294">
    <property type="entry name" value="HTH_MYB"/>
    <property type="match status" value="1"/>
</dbReference>
<evidence type="ECO:0000256" key="6">
    <source>
        <dbReference type="ARBA" id="ARBA00023125"/>
    </source>
</evidence>
<dbReference type="PANTHER" id="PTHR46267:SF11">
    <property type="entry name" value="TELOMERE REPEAT-BINDING FACTOR 2"/>
    <property type="match status" value="1"/>
</dbReference>
<evidence type="ECO:0000313" key="16">
    <source>
        <dbReference type="Proteomes" id="UP000595140"/>
    </source>
</evidence>
<evidence type="ECO:0000256" key="7">
    <source>
        <dbReference type="ARBA" id="ARBA00023163"/>
    </source>
</evidence>
<dbReference type="GO" id="GO:0010597">
    <property type="term" value="P:green leaf volatile biosynthetic process"/>
    <property type="evidence" value="ECO:0007669"/>
    <property type="project" value="UniProtKB-ARBA"/>
</dbReference>
<keyword evidence="5 10" id="KW-0175">Coiled coil</keyword>
<evidence type="ECO:0000256" key="11">
    <source>
        <dbReference type="SAM" id="Phobius"/>
    </source>
</evidence>
<organism evidence="15 16">
    <name type="scientific">Cuscuta campestris</name>
    <dbReference type="NCBI Taxonomy" id="132261"/>
    <lineage>
        <taxon>Eukaryota</taxon>
        <taxon>Viridiplantae</taxon>
        <taxon>Streptophyta</taxon>
        <taxon>Embryophyta</taxon>
        <taxon>Tracheophyta</taxon>
        <taxon>Spermatophyta</taxon>
        <taxon>Magnoliopsida</taxon>
        <taxon>eudicotyledons</taxon>
        <taxon>Gunneridae</taxon>
        <taxon>Pentapetalae</taxon>
        <taxon>asterids</taxon>
        <taxon>lamiids</taxon>
        <taxon>Solanales</taxon>
        <taxon>Convolvulaceae</taxon>
        <taxon>Cuscuteae</taxon>
        <taxon>Cuscuta</taxon>
        <taxon>Cuscuta subgen. Grammica</taxon>
        <taxon>Cuscuta sect. Cleistogrammica</taxon>
    </lineage>
</organism>
<dbReference type="Pfam" id="PF00249">
    <property type="entry name" value="Myb_DNA-binding"/>
    <property type="match status" value="1"/>
</dbReference>
<evidence type="ECO:0000256" key="3">
    <source>
        <dbReference type="ARBA" id="ARBA00022454"/>
    </source>
</evidence>
<evidence type="ECO:0000256" key="5">
    <source>
        <dbReference type="ARBA" id="ARBA00023054"/>
    </source>
</evidence>
<keyword evidence="11" id="KW-1133">Transmembrane helix</keyword>
<evidence type="ECO:0000256" key="8">
    <source>
        <dbReference type="ARBA" id="ARBA00023242"/>
    </source>
</evidence>
<keyword evidence="4" id="KW-0805">Transcription regulation</keyword>
<feature type="coiled-coil region" evidence="10">
    <location>
        <begin position="308"/>
        <end position="342"/>
    </location>
</feature>
<feature type="domain" description="H15" evidence="14">
    <location>
        <begin position="119"/>
        <end position="249"/>
    </location>
</feature>
<dbReference type="GO" id="GO:0000786">
    <property type="term" value="C:nucleosome"/>
    <property type="evidence" value="ECO:0007669"/>
    <property type="project" value="InterPro"/>
</dbReference>
<dbReference type="Proteomes" id="UP000595140">
    <property type="component" value="Unassembled WGS sequence"/>
</dbReference>
<name>A0A484LFM1_9ASTE</name>
<dbReference type="InterPro" id="IPR005818">
    <property type="entry name" value="Histone_H1/H5_H15"/>
</dbReference>
<keyword evidence="7" id="KW-0804">Transcription</keyword>
<dbReference type="GO" id="GO:0000976">
    <property type="term" value="F:transcription cis-regulatory region binding"/>
    <property type="evidence" value="ECO:0007669"/>
    <property type="project" value="UniProtKB-ARBA"/>
</dbReference>